<comment type="caution">
    <text evidence="3">The sequence shown here is derived from an EMBL/GenBank/DDBJ whole genome shotgun (WGS) entry which is preliminary data.</text>
</comment>
<sequence>MVCLLKAIERKRITIEIRNGVKIQGILVAAEPTMNLNMADVTLTPIKGIPVQYSKFFVKGRQIRYVVVPDEVDMLKAMNWQLNKAEYFKHKERSRQQKIFDKKQMMRQKRAEKLEKKEQSEKQ</sequence>
<organism evidence="3 4">
    <name type="scientific">Plakobranchus ocellatus</name>
    <dbReference type="NCBI Taxonomy" id="259542"/>
    <lineage>
        <taxon>Eukaryota</taxon>
        <taxon>Metazoa</taxon>
        <taxon>Spiralia</taxon>
        <taxon>Lophotrochozoa</taxon>
        <taxon>Mollusca</taxon>
        <taxon>Gastropoda</taxon>
        <taxon>Heterobranchia</taxon>
        <taxon>Euthyneura</taxon>
        <taxon>Panpulmonata</taxon>
        <taxon>Sacoglossa</taxon>
        <taxon>Placobranchoidea</taxon>
        <taxon>Plakobranchidae</taxon>
        <taxon>Plakobranchus</taxon>
    </lineage>
</organism>
<dbReference type="PANTHER" id="PTHR21196">
    <property type="entry name" value="U7 SNRNA-ASSOCIATED SM-LIKE PROTEIN LSM10"/>
    <property type="match status" value="1"/>
</dbReference>
<dbReference type="InterPro" id="IPR047575">
    <property type="entry name" value="Sm"/>
</dbReference>
<gene>
    <name evidence="3" type="ORF">PoB_004036100</name>
</gene>
<evidence type="ECO:0000256" key="1">
    <source>
        <dbReference type="SAM" id="MobiDB-lite"/>
    </source>
</evidence>
<dbReference type="GO" id="GO:0016604">
    <property type="term" value="C:nuclear body"/>
    <property type="evidence" value="ECO:0007669"/>
    <property type="project" value="TreeGrafter"/>
</dbReference>
<dbReference type="InterPro" id="IPR052840">
    <property type="entry name" value="U7_snRNA_Sm-like"/>
</dbReference>
<dbReference type="InterPro" id="IPR001163">
    <property type="entry name" value="Sm_dom_euk/arc"/>
</dbReference>
<feature type="region of interest" description="Disordered" evidence="1">
    <location>
        <begin position="91"/>
        <end position="123"/>
    </location>
</feature>
<dbReference type="Gene3D" id="2.30.30.100">
    <property type="match status" value="1"/>
</dbReference>
<dbReference type="PANTHER" id="PTHR21196:SF1">
    <property type="entry name" value="U7 SNRNA-ASSOCIATED SM-LIKE PROTEIN LSM10"/>
    <property type="match status" value="1"/>
</dbReference>
<dbReference type="GO" id="GO:0071209">
    <property type="term" value="F:U7 snRNA binding"/>
    <property type="evidence" value="ECO:0007669"/>
    <property type="project" value="TreeGrafter"/>
</dbReference>
<dbReference type="GO" id="GO:0071208">
    <property type="term" value="F:histone pre-mRNA DCP binding"/>
    <property type="evidence" value="ECO:0007669"/>
    <property type="project" value="TreeGrafter"/>
</dbReference>
<dbReference type="PROSITE" id="PS52002">
    <property type="entry name" value="SM"/>
    <property type="match status" value="1"/>
</dbReference>
<proteinExistence type="predicted"/>
<dbReference type="EMBL" id="BLXT01004508">
    <property type="protein sequence ID" value="GFO13856.1"/>
    <property type="molecule type" value="Genomic_DNA"/>
</dbReference>
<dbReference type="SMART" id="SM00651">
    <property type="entry name" value="Sm"/>
    <property type="match status" value="1"/>
</dbReference>
<dbReference type="GO" id="GO:0006398">
    <property type="term" value="P:mRNA 3'-end processing by stem-loop binding and cleavage"/>
    <property type="evidence" value="ECO:0007669"/>
    <property type="project" value="TreeGrafter"/>
</dbReference>
<dbReference type="Pfam" id="PF01423">
    <property type="entry name" value="LSM"/>
    <property type="match status" value="1"/>
</dbReference>
<feature type="domain" description="Sm" evidence="2">
    <location>
        <begin position="1"/>
        <end position="72"/>
    </location>
</feature>
<dbReference type="Proteomes" id="UP000735302">
    <property type="component" value="Unassembled WGS sequence"/>
</dbReference>
<protein>
    <recommendedName>
        <fullName evidence="2">Sm domain-containing protein</fullName>
    </recommendedName>
</protein>
<evidence type="ECO:0000313" key="3">
    <source>
        <dbReference type="EMBL" id="GFO13856.1"/>
    </source>
</evidence>
<dbReference type="GO" id="GO:0071254">
    <property type="term" value="C:cytoplasmic U snRNP body"/>
    <property type="evidence" value="ECO:0007669"/>
    <property type="project" value="TreeGrafter"/>
</dbReference>
<keyword evidence="4" id="KW-1185">Reference proteome</keyword>
<dbReference type="AlphaFoldDB" id="A0AAV4ART9"/>
<dbReference type="SUPFAM" id="SSF50182">
    <property type="entry name" value="Sm-like ribonucleoproteins"/>
    <property type="match status" value="1"/>
</dbReference>
<accession>A0AAV4ART9</accession>
<name>A0AAV4ART9_9GAST</name>
<reference evidence="3 4" key="1">
    <citation type="journal article" date="2021" name="Elife">
        <title>Chloroplast acquisition without the gene transfer in kleptoplastic sea slugs, Plakobranchus ocellatus.</title>
        <authorList>
            <person name="Maeda T."/>
            <person name="Takahashi S."/>
            <person name="Yoshida T."/>
            <person name="Shimamura S."/>
            <person name="Takaki Y."/>
            <person name="Nagai Y."/>
            <person name="Toyoda A."/>
            <person name="Suzuki Y."/>
            <person name="Arimoto A."/>
            <person name="Ishii H."/>
            <person name="Satoh N."/>
            <person name="Nishiyama T."/>
            <person name="Hasebe M."/>
            <person name="Maruyama T."/>
            <person name="Minagawa J."/>
            <person name="Obokata J."/>
            <person name="Shigenobu S."/>
        </authorList>
    </citation>
    <scope>NUCLEOTIDE SEQUENCE [LARGE SCALE GENOMIC DNA]</scope>
</reference>
<dbReference type="InterPro" id="IPR010920">
    <property type="entry name" value="LSM_dom_sf"/>
</dbReference>
<evidence type="ECO:0000259" key="2">
    <source>
        <dbReference type="PROSITE" id="PS52002"/>
    </source>
</evidence>
<evidence type="ECO:0000313" key="4">
    <source>
        <dbReference type="Proteomes" id="UP000735302"/>
    </source>
</evidence>